<evidence type="ECO:0000256" key="5">
    <source>
        <dbReference type="ARBA" id="ARBA00022692"/>
    </source>
</evidence>
<dbReference type="PANTHER" id="PTHR23508:SF10">
    <property type="entry name" value="CARBOXYLIC ACID TRANSPORTER PROTEIN HOMOLOG"/>
    <property type="match status" value="1"/>
</dbReference>
<feature type="transmembrane region" description="Helical" evidence="10">
    <location>
        <begin position="356"/>
        <end position="373"/>
    </location>
</feature>
<dbReference type="PROSITE" id="PS00216">
    <property type="entry name" value="SUGAR_TRANSPORT_1"/>
    <property type="match status" value="1"/>
</dbReference>
<evidence type="ECO:0000256" key="1">
    <source>
        <dbReference type="ARBA" id="ARBA00004651"/>
    </source>
</evidence>
<gene>
    <name evidence="12" type="ORF">DIURU_000578</name>
</gene>
<dbReference type="SUPFAM" id="SSF103473">
    <property type="entry name" value="MFS general substrate transporter"/>
    <property type="match status" value="1"/>
</dbReference>
<proteinExistence type="inferred from homology"/>
<evidence type="ECO:0000256" key="4">
    <source>
        <dbReference type="ARBA" id="ARBA00022475"/>
    </source>
</evidence>
<feature type="domain" description="Major facilitator superfamily (MFS) profile" evidence="11">
    <location>
        <begin position="44"/>
        <end position="448"/>
    </location>
</feature>
<dbReference type="PROSITE" id="PS50850">
    <property type="entry name" value="MFS"/>
    <property type="match status" value="1"/>
</dbReference>
<dbReference type="RefSeq" id="XP_034014567.1">
    <property type="nucleotide sequence ID" value="XM_034158799.1"/>
</dbReference>
<sequence length="531" mass="58706">MVLFDWERKKVDVTTEDDDEHFKYNADARKHRFDKGTRWKDAFVILCAGFALISDGYQNNLMSMLNKVFSLQFPKEYTSEMSTNISNASLIATIIGQVTVGVVCDYIGRKAAVIGGTFFLVIGSLVASTAHGSPHTILTWIRYCRGIIGYGIGAEYPASSTSASEAANASVKRRGRAFVLVTNLPLSFGGPFALIVFLIVQAICKNHYTGIWKSMFAIGCFWPLAVLPFRLIATSELYKRSAVKRKVPYWLAIKFYWMRLVGISMAWFLYDFVTFPNGIFSAQIISNVIPKEQNKDLRKIAEWNLLLGVLAIPGVFIGAFLIDIIGRKWTMMIGFAGYIVFGLIVGCAYDSLSKHTAGFIVLYGFFMSSGNLGPGDCLGTVSSESFATPIRGTAYGICAAIGKVGAVVGTQAFNPIQKNLGKKWTFIIAAICGLAGVIVSLLFVPNLNDKNNDLMEEDIRFKNYCIQHGCSKDIFGTNEALTHDEKLFNNEIDDDDLSSDKVEVVNEDSDEGKVEVINEHSDEYTRKAHDS</sequence>
<dbReference type="PANTHER" id="PTHR23508">
    <property type="entry name" value="CARBOXYLIC ACID TRANSPORTER PROTEIN HOMOLOG"/>
    <property type="match status" value="1"/>
</dbReference>
<dbReference type="GO" id="GO:0005886">
    <property type="term" value="C:plasma membrane"/>
    <property type="evidence" value="ECO:0007669"/>
    <property type="project" value="UniProtKB-SubCell"/>
</dbReference>
<dbReference type="GO" id="GO:0001406">
    <property type="term" value="F:glycerophosphodiester transmembrane transporter activity"/>
    <property type="evidence" value="ECO:0007669"/>
    <property type="project" value="UniProtKB-ARBA"/>
</dbReference>
<feature type="compositionally biased region" description="Basic and acidic residues" evidence="9">
    <location>
        <begin position="511"/>
        <end position="531"/>
    </location>
</feature>
<evidence type="ECO:0000256" key="8">
    <source>
        <dbReference type="ARBA" id="ARBA00023136"/>
    </source>
</evidence>
<feature type="region of interest" description="Disordered" evidence="9">
    <location>
        <begin position="507"/>
        <end position="531"/>
    </location>
</feature>
<feature type="transmembrane region" description="Helical" evidence="10">
    <location>
        <begin position="305"/>
        <end position="325"/>
    </location>
</feature>
<keyword evidence="8 10" id="KW-0472">Membrane</keyword>
<feature type="transmembrane region" description="Helical" evidence="10">
    <location>
        <begin position="393"/>
        <end position="413"/>
    </location>
</feature>
<dbReference type="OMA" id="RGPIFIL"/>
<feature type="transmembrane region" description="Helical" evidence="10">
    <location>
        <begin position="111"/>
        <end position="130"/>
    </location>
</feature>
<evidence type="ECO:0000256" key="3">
    <source>
        <dbReference type="ARBA" id="ARBA00022448"/>
    </source>
</evidence>
<feature type="transmembrane region" description="Helical" evidence="10">
    <location>
        <begin position="177"/>
        <end position="199"/>
    </location>
</feature>
<evidence type="ECO:0000256" key="6">
    <source>
        <dbReference type="ARBA" id="ARBA00022989"/>
    </source>
</evidence>
<dbReference type="FunFam" id="1.20.1250.20:FF:000140">
    <property type="entry name" value="Putative MFS phospholipid transporter"/>
    <property type="match status" value="1"/>
</dbReference>
<keyword evidence="3" id="KW-0813">Transport</keyword>
<comment type="caution">
    <text evidence="12">The sequence shown here is derived from an EMBL/GenBank/DDBJ whole genome shotgun (WGS) entry which is preliminary data.</text>
</comment>
<dbReference type="EMBL" id="SWFT01000026">
    <property type="protein sequence ID" value="KAA8907258.1"/>
    <property type="molecule type" value="Genomic_DNA"/>
</dbReference>
<dbReference type="InterPro" id="IPR005828">
    <property type="entry name" value="MFS_sugar_transport-like"/>
</dbReference>
<dbReference type="InterPro" id="IPR020846">
    <property type="entry name" value="MFS_dom"/>
</dbReference>
<keyword evidence="5 10" id="KW-0812">Transmembrane</keyword>
<keyword evidence="7" id="KW-0843">Virulence</keyword>
<evidence type="ECO:0000256" key="7">
    <source>
        <dbReference type="ARBA" id="ARBA00023026"/>
    </source>
</evidence>
<dbReference type="Proteomes" id="UP000449547">
    <property type="component" value="Unassembled WGS sequence"/>
</dbReference>
<dbReference type="GO" id="GO:0046943">
    <property type="term" value="F:carboxylic acid transmembrane transporter activity"/>
    <property type="evidence" value="ECO:0007669"/>
    <property type="project" value="TreeGrafter"/>
</dbReference>
<reference evidence="12 13" key="1">
    <citation type="submission" date="2019-07" db="EMBL/GenBank/DDBJ databases">
        <title>Genome assembly of two rare yeast pathogens: Diutina rugosa and Trichomonascus ciferrii.</title>
        <authorList>
            <person name="Mixao V."/>
            <person name="Saus E."/>
            <person name="Hansen A."/>
            <person name="Lass-Flor C."/>
            <person name="Gabaldon T."/>
        </authorList>
    </citation>
    <scope>NUCLEOTIDE SEQUENCE [LARGE SCALE GENOMIC DNA]</scope>
    <source>
        <strain evidence="12 13">CBS 613</strain>
    </source>
</reference>
<protein>
    <recommendedName>
        <fullName evidence="11">Major facilitator superfamily (MFS) profile domain-containing protein</fullName>
    </recommendedName>
</protein>
<evidence type="ECO:0000256" key="2">
    <source>
        <dbReference type="ARBA" id="ARBA00010992"/>
    </source>
</evidence>
<evidence type="ECO:0000256" key="9">
    <source>
        <dbReference type="SAM" id="MobiDB-lite"/>
    </source>
</evidence>
<keyword evidence="13" id="KW-1185">Reference proteome</keyword>
<dbReference type="Pfam" id="PF00083">
    <property type="entry name" value="Sugar_tr"/>
    <property type="match status" value="1"/>
</dbReference>
<evidence type="ECO:0000256" key="10">
    <source>
        <dbReference type="SAM" id="Phobius"/>
    </source>
</evidence>
<feature type="transmembrane region" description="Helical" evidence="10">
    <location>
        <begin position="211"/>
        <end position="229"/>
    </location>
</feature>
<dbReference type="GeneID" id="54779231"/>
<dbReference type="VEuPathDB" id="FungiDB:DIURU_000578"/>
<evidence type="ECO:0000313" key="12">
    <source>
        <dbReference type="EMBL" id="KAA8907258.1"/>
    </source>
</evidence>
<evidence type="ECO:0000313" key="13">
    <source>
        <dbReference type="Proteomes" id="UP000449547"/>
    </source>
</evidence>
<feature type="transmembrane region" description="Helical" evidence="10">
    <location>
        <begin position="249"/>
        <end position="270"/>
    </location>
</feature>
<dbReference type="OrthoDB" id="2153661at2759"/>
<comment type="similarity">
    <text evidence="2">Belongs to the major facilitator superfamily. Sugar transporter (TC 2.A.1.1) family.</text>
</comment>
<accession>A0A642UXJ9</accession>
<dbReference type="AlphaFoldDB" id="A0A642UXJ9"/>
<feature type="transmembrane region" description="Helical" evidence="10">
    <location>
        <begin position="425"/>
        <end position="444"/>
    </location>
</feature>
<name>A0A642UXJ9_DIURU</name>
<organism evidence="12 13">
    <name type="scientific">Diutina rugosa</name>
    <name type="common">Yeast</name>
    <name type="synonym">Candida rugosa</name>
    <dbReference type="NCBI Taxonomy" id="5481"/>
    <lineage>
        <taxon>Eukaryota</taxon>
        <taxon>Fungi</taxon>
        <taxon>Dikarya</taxon>
        <taxon>Ascomycota</taxon>
        <taxon>Saccharomycotina</taxon>
        <taxon>Pichiomycetes</taxon>
        <taxon>Debaryomycetaceae</taxon>
        <taxon>Diutina</taxon>
    </lineage>
</organism>
<comment type="subcellular location">
    <subcellularLocation>
        <location evidence="1">Cell membrane</location>
        <topology evidence="1">Multi-pass membrane protein</topology>
    </subcellularLocation>
</comment>
<dbReference type="Gene3D" id="1.20.1250.20">
    <property type="entry name" value="MFS general substrate transporter like domains"/>
    <property type="match status" value="1"/>
</dbReference>
<keyword evidence="6 10" id="KW-1133">Transmembrane helix</keyword>
<feature type="transmembrane region" description="Helical" evidence="10">
    <location>
        <begin position="331"/>
        <end position="349"/>
    </location>
</feature>
<dbReference type="InterPro" id="IPR036259">
    <property type="entry name" value="MFS_trans_sf"/>
</dbReference>
<feature type="transmembrane region" description="Helical" evidence="10">
    <location>
        <begin position="85"/>
        <end position="104"/>
    </location>
</feature>
<keyword evidence="4" id="KW-1003">Cell membrane</keyword>
<evidence type="ECO:0000259" key="11">
    <source>
        <dbReference type="PROSITE" id="PS50850"/>
    </source>
</evidence>
<dbReference type="InterPro" id="IPR005829">
    <property type="entry name" value="Sugar_transporter_CS"/>
</dbReference>